<dbReference type="Proteomes" id="UP001596154">
    <property type="component" value="Unassembled WGS sequence"/>
</dbReference>
<dbReference type="SUPFAM" id="SSF56784">
    <property type="entry name" value="HAD-like"/>
    <property type="match status" value="1"/>
</dbReference>
<comment type="caution">
    <text evidence="1">The sequence shown here is derived from an EMBL/GenBank/DDBJ whole genome shotgun (WGS) entry which is preliminary data.</text>
</comment>
<proteinExistence type="predicted"/>
<dbReference type="EMBL" id="JBHSNY010000013">
    <property type="protein sequence ID" value="MFC5638509.1"/>
    <property type="molecule type" value="Genomic_DNA"/>
</dbReference>
<evidence type="ECO:0000313" key="2">
    <source>
        <dbReference type="Proteomes" id="UP001596154"/>
    </source>
</evidence>
<name>A0ABW0V115_9ACTN</name>
<reference evidence="2" key="1">
    <citation type="journal article" date="2019" name="Int. J. Syst. Evol. Microbiol.">
        <title>The Global Catalogue of Microorganisms (GCM) 10K type strain sequencing project: providing services to taxonomists for standard genome sequencing and annotation.</title>
        <authorList>
            <consortium name="The Broad Institute Genomics Platform"/>
            <consortium name="The Broad Institute Genome Sequencing Center for Infectious Disease"/>
            <person name="Wu L."/>
            <person name="Ma J."/>
        </authorList>
    </citation>
    <scope>NUCLEOTIDE SEQUENCE [LARGE SCALE GENOMIC DNA]</scope>
    <source>
        <strain evidence="2">CGMCC 4.7248</strain>
    </source>
</reference>
<evidence type="ECO:0000313" key="1">
    <source>
        <dbReference type="EMBL" id="MFC5638509.1"/>
    </source>
</evidence>
<keyword evidence="2" id="KW-1185">Reference proteome</keyword>
<evidence type="ECO:0008006" key="3">
    <source>
        <dbReference type="Google" id="ProtNLM"/>
    </source>
</evidence>
<accession>A0ABW0V115</accession>
<dbReference type="RefSeq" id="WP_381029445.1">
    <property type="nucleotide sequence ID" value="NZ_JBHSNY010000013.1"/>
</dbReference>
<sequence>MADGRALPPDVPLMLLDLDNTLVDRDAAFRDGVAAFLREHGLPGSDLPWVMAVDAAGYTPRADIAGGCLLGLRSVWVSGGRCPGRGAVAPAQPCRR</sequence>
<organism evidence="1 2">
    <name type="scientific">Streptomyces bullii</name>
    <dbReference type="NCBI Taxonomy" id="349910"/>
    <lineage>
        <taxon>Bacteria</taxon>
        <taxon>Bacillati</taxon>
        <taxon>Actinomycetota</taxon>
        <taxon>Actinomycetes</taxon>
        <taxon>Kitasatosporales</taxon>
        <taxon>Streptomycetaceae</taxon>
        <taxon>Streptomyces</taxon>
    </lineage>
</organism>
<protein>
    <recommendedName>
        <fullName evidence="3">Hydrolase of the HAD superfamily</fullName>
    </recommendedName>
</protein>
<dbReference type="InterPro" id="IPR036412">
    <property type="entry name" value="HAD-like_sf"/>
</dbReference>
<gene>
    <name evidence="1" type="ORF">ACFPZJ_33065</name>
</gene>